<keyword evidence="1" id="KW-0732">Signal</keyword>
<proteinExistence type="predicted"/>
<accession>A0ABQ2GR21</accession>
<gene>
    <name evidence="2" type="ORF">GCM10010841_14920</name>
</gene>
<feature type="signal peptide" evidence="1">
    <location>
        <begin position="1"/>
        <end position="21"/>
    </location>
</feature>
<sequence>MNKTILSAILGLSLTVSSAFAASPMQVTATDGNLSYTALYTESSWMAIAVPVADLGGTVPSDLTLSAGDLDAGTTITLDGVTRQGDLVLLHVTVSRADTGRAINQTATIALNSGGQTLTTVSIPVLGAASADE</sequence>
<evidence type="ECO:0000313" key="2">
    <source>
        <dbReference type="EMBL" id="GGM07631.1"/>
    </source>
</evidence>
<protein>
    <recommendedName>
        <fullName evidence="4">BACON domain-containing protein</fullName>
    </recommendedName>
</protein>
<evidence type="ECO:0000256" key="1">
    <source>
        <dbReference type="SAM" id="SignalP"/>
    </source>
</evidence>
<dbReference type="EMBL" id="BMOM01000009">
    <property type="protein sequence ID" value="GGM07631.1"/>
    <property type="molecule type" value="Genomic_DNA"/>
</dbReference>
<dbReference type="RefSeq" id="WP_188902993.1">
    <property type="nucleotide sequence ID" value="NZ_BMOM01000009.1"/>
</dbReference>
<organism evidence="2 3">
    <name type="scientific">Deinococcus aerophilus</name>
    <dbReference type="NCBI Taxonomy" id="522488"/>
    <lineage>
        <taxon>Bacteria</taxon>
        <taxon>Thermotogati</taxon>
        <taxon>Deinococcota</taxon>
        <taxon>Deinococci</taxon>
        <taxon>Deinococcales</taxon>
        <taxon>Deinococcaceae</taxon>
        <taxon>Deinococcus</taxon>
    </lineage>
</organism>
<comment type="caution">
    <text evidence="2">The sequence shown here is derived from an EMBL/GenBank/DDBJ whole genome shotgun (WGS) entry which is preliminary data.</text>
</comment>
<reference evidence="3" key="1">
    <citation type="journal article" date="2019" name="Int. J. Syst. Evol. Microbiol.">
        <title>The Global Catalogue of Microorganisms (GCM) 10K type strain sequencing project: providing services to taxonomists for standard genome sequencing and annotation.</title>
        <authorList>
            <consortium name="The Broad Institute Genomics Platform"/>
            <consortium name="The Broad Institute Genome Sequencing Center for Infectious Disease"/>
            <person name="Wu L."/>
            <person name="Ma J."/>
        </authorList>
    </citation>
    <scope>NUCLEOTIDE SEQUENCE [LARGE SCALE GENOMIC DNA]</scope>
    <source>
        <strain evidence="3">JCM 15443</strain>
    </source>
</reference>
<feature type="chain" id="PRO_5045669100" description="BACON domain-containing protein" evidence="1">
    <location>
        <begin position="22"/>
        <end position="133"/>
    </location>
</feature>
<evidence type="ECO:0000313" key="3">
    <source>
        <dbReference type="Proteomes" id="UP000661918"/>
    </source>
</evidence>
<name>A0ABQ2GR21_9DEIO</name>
<keyword evidence="3" id="KW-1185">Reference proteome</keyword>
<dbReference type="Proteomes" id="UP000661918">
    <property type="component" value="Unassembled WGS sequence"/>
</dbReference>
<evidence type="ECO:0008006" key="4">
    <source>
        <dbReference type="Google" id="ProtNLM"/>
    </source>
</evidence>